<evidence type="ECO:0000313" key="5">
    <source>
        <dbReference type="EMBL" id="RGE65794.1"/>
    </source>
</evidence>
<reference evidence="7" key="2">
    <citation type="submission" date="2017-04" db="EMBL/GenBank/DDBJ databases">
        <title>Function of individual gut microbiota members based on whole genome sequencing of pure cultures obtained from chicken caecum.</title>
        <authorList>
            <person name="Medvecky M."/>
            <person name="Cejkova D."/>
            <person name="Polansky O."/>
            <person name="Karasova D."/>
            <person name="Kubasova T."/>
            <person name="Cizek A."/>
            <person name="Rychlik I."/>
        </authorList>
    </citation>
    <scope>NUCLEOTIDE SEQUENCE [LARGE SCALE GENOMIC DNA]</scope>
    <source>
        <strain evidence="7">An175</strain>
    </source>
</reference>
<dbReference type="Proteomes" id="UP000260828">
    <property type="component" value="Unassembled WGS sequence"/>
</dbReference>
<dbReference type="Pfam" id="PF03703">
    <property type="entry name" value="bPH_2"/>
    <property type="match status" value="2"/>
</dbReference>
<evidence type="ECO:0000313" key="4">
    <source>
        <dbReference type="EMBL" id="OUP68144.1"/>
    </source>
</evidence>
<evidence type="ECO:0000313" key="7">
    <source>
        <dbReference type="Proteomes" id="UP000196386"/>
    </source>
</evidence>
<dbReference type="PANTHER" id="PTHR34473">
    <property type="entry name" value="UPF0699 TRANSMEMBRANE PROTEIN YDBS"/>
    <property type="match status" value="1"/>
</dbReference>
<reference evidence="5 8" key="4">
    <citation type="submission" date="2018-08" db="EMBL/GenBank/DDBJ databases">
        <title>A genome reference for cultivated species of the human gut microbiota.</title>
        <authorList>
            <person name="Zou Y."/>
            <person name="Xue W."/>
            <person name="Luo G."/>
        </authorList>
    </citation>
    <scope>NUCLEOTIDE SEQUENCE [LARGE SCALE GENOMIC DNA]</scope>
    <source>
        <strain evidence="5 8">TF05-12AC</strain>
    </source>
</reference>
<evidence type="ECO:0000313" key="3">
    <source>
        <dbReference type="EMBL" id="CUP94253.1"/>
    </source>
</evidence>
<dbReference type="RefSeq" id="WP_055245523.1">
    <property type="nucleotide sequence ID" value="NZ_CABIWA010000021.1"/>
</dbReference>
<dbReference type="Proteomes" id="UP000196386">
    <property type="component" value="Unassembled WGS sequence"/>
</dbReference>
<feature type="transmembrane region" description="Helical" evidence="1">
    <location>
        <begin position="20"/>
        <end position="40"/>
    </location>
</feature>
<feature type="transmembrane region" description="Helical" evidence="1">
    <location>
        <begin position="224"/>
        <end position="245"/>
    </location>
</feature>
<evidence type="ECO:0000256" key="1">
    <source>
        <dbReference type="SAM" id="Phobius"/>
    </source>
</evidence>
<dbReference type="InterPro" id="IPR005182">
    <property type="entry name" value="YdbS-like_PH"/>
</dbReference>
<keyword evidence="1" id="KW-0472">Membrane</keyword>
<accession>A0A174S914</accession>
<feature type="domain" description="YdbS-like PH" evidence="2">
    <location>
        <begin position="68"/>
        <end position="129"/>
    </location>
</feature>
<sequence length="497" mass="56758">MSDVRARAIHAHPFSILTFLYRFLFLLIIPLARGFISALTGDIFSWVRGAWFDILIVALIIILAYQKWEHFQYHMDINGVYIATGIFFRSEFYIPQDRISTLSVIRPFWLRPFRIARIRIDTIAGDPRSPDAAFYVWSREADRISSLRAAPPAMDSDGAPAQDRPHLYELVLLSLLTSNSFIGIVFIATFFSHMGQILGEELSGILVTTFEELSRRIAFGLPPIFAGAALLLLCGWLVAFCISLLQVKNLFVCRSENTLHVSGGVLVQKEYSLRRDDVSFIDIRQSLTTRLLRLYSVYINAIGFAKDKKSDIAAVIPFSSKKRTQKRLALLLPEYRLSQRTLKPNGGAIFKFIIEPLWPCLLIPAGTIAACWLLPSWVEIIRFAGFMLCLPAFWFLGVRLLDFASSGVSCCENYYTLRYSKLYHLHTVVFSYDKISLINIRQSILQRGDDKCDLVISTRAEGHMRHHIRNLDRSASLEIFRLPDFLIVMKKKRAQKS</sequence>
<dbReference type="GeneID" id="72463772"/>
<feature type="transmembrane region" description="Helical" evidence="1">
    <location>
        <begin position="46"/>
        <end position="65"/>
    </location>
</feature>
<reference evidence="3 6" key="1">
    <citation type="submission" date="2015-09" db="EMBL/GenBank/DDBJ databases">
        <authorList>
            <consortium name="Pathogen Informatics"/>
        </authorList>
    </citation>
    <scope>NUCLEOTIDE SEQUENCE [LARGE SCALE GENOMIC DNA]</scope>
    <source>
        <strain evidence="3 6">2789STDY5834939</strain>
    </source>
</reference>
<organism evidence="3 6">
    <name type="scientific">Anaerotruncus colihominis</name>
    <dbReference type="NCBI Taxonomy" id="169435"/>
    <lineage>
        <taxon>Bacteria</taxon>
        <taxon>Bacillati</taxon>
        <taxon>Bacillota</taxon>
        <taxon>Clostridia</taxon>
        <taxon>Eubacteriales</taxon>
        <taxon>Oscillospiraceae</taxon>
        <taxon>Anaerotruncus</taxon>
    </lineage>
</organism>
<name>A0A174S914_9FIRM</name>
<feature type="domain" description="YdbS-like PH" evidence="2">
    <location>
        <begin position="252"/>
        <end position="318"/>
    </location>
</feature>
<gene>
    <name evidence="4" type="ORF">B5F11_14565</name>
    <name evidence="5" type="ORF">DXC40_16225</name>
    <name evidence="3" type="ORF">ERS852551_02494</name>
</gene>
<feature type="transmembrane region" description="Helical" evidence="1">
    <location>
        <begin position="357"/>
        <end position="375"/>
    </location>
</feature>
<dbReference type="AlphaFoldDB" id="A0A174S914"/>
<evidence type="ECO:0000313" key="6">
    <source>
        <dbReference type="Proteomes" id="UP000095765"/>
    </source>
</evidence>
<feature type="transmembrane region" description="Helical" evidence="1">
    <location>
        <begin position="381"/>
        <end position="401"/>
    </location>
</feature>
<feature type="transmembrane region" description="Helical" evidence="1">
    <location>
        <begin position="170"/>
        <end position="191"/>
    </location>
</feature>
<dbReference type="OrthoDB" id="1862204at2"/>
<dbReference type="EMBL" id="NFKP01000021">
    <property type="protein sequence ID" value="OUP68144.1"/>
    <property type="molecule type" value="Genomic_DNA"/>
</dbReference>
<reference evidence="4" key="3">
    <citation type="journal article" date="2018" name="BMC Genomics">
        <title>Whole genome sequencing and function prediction of 133 gut anaerobes isolated from chicken caecum in pure cultures.</title>
        <authorList>
            <person name="Medvecky M."/>
            <person name="Cejkova D."/>
            <person name="Polansky O."/>
            <person name="Karasova D."/>
            <person name="Kubasova T."/>
            <person name="Cizek A."/>
            <person name="Rychlik I."/>
        </authorList>
    </citation>
    <scope>NUCLEOTIDE SEQUENCE</scope>
    <source>
        <strain evidence="4">An175</strain>
    </source>
</reference>
<dbReference type="EMBL" id="CZBE01000017">
    <property type="protein sequence ID" value="CUP94253.1"/>
    <property type="molecule type" value="Genomic_DNA"/>
</dbReference>
<keyword evidence="1" id="KW-1133">Transmembrane helix</keyword>
<proteinExistence type="predicted"/>
<protein>
    <submittedName>
        <fullName evidence="3">Bacterial membrane flanked domain</fullName>
    </submittedName>
</protein>
<dbReference type="EMBL" id="QVME01000011">
    <property type="protein sequence ID" value="RGE65794.1"/>
    <property type="molecule type" value="Genomic_DNA"/>
</dbReference>
<evidence type="ECO:0000313" key="8">
    <source>
        <dbReference type="Proteomes" id="UP000260828"/>
    </source>
</evidence>
<dbReference type="PANTHER" id="PTHR34473:SF2">
    <property type="entry name" value="UPF0699 TRANSMEMBRANE PROTEIN YDBT"/>
    <property type="match status" value="1"/>
</dbReference>
<evidence type="ECO:0000259" key="2">
    <source>
        <dbReference type="Pfam" id="PF03703"/>
    </source>
</evidence>
<keyword evidence="1" id="KW-0812">Transmembrane</keyword>
<dbReference type="Proteomes" id="UP000095765">
    <property type="component" value="Unassembled WGS sequence"/>
</dbReference>